<protein>
    <submittedName>
        <fullName evidence="1">Uncharacterized protein</fullName>
    </submittedName>
</protein>
<proteinExistence type="predicted"/>
<evidence type="ECO:0000313" key="2">
    <source>
        <dbReference type="Proteomes" id="UP001501842"/>
    </source>
</evidence>
<reference evidence="2" key="1">
    <citation type="journal article" date="2019" name="Int. J. Syst. Evol. Microbiol.">
        <title>The Global Catalogue of Microorganisms (GCM) 10K type strain sequencing project: providing services to taxonomists for standard genome sequencing and annotation.</title>
        <authorList>
            <consortium name="The Broad Institute Genomics Platform"/>
            <consortium name="The Broad Institute Genome Sequencing Center for Infectious Disease"/>
            <person name="Wu L."/>
            <person name="Ma J."/>
        </authorList>
    </citation>
    <scope>NUCLEOTIDE SEQUENCE [LARGE SCALE GENOMIC DNA]</scope>
    <source>
        <strain evidence="2">JCM 8201</strain>
    </source>
</reference>
<evidence type="ECO:0000313" key="1">
    <source>
        <dbReference type="EMBL" id="GAA2724555.1"/>
    </source>
</evidence>
<keyword evidence="2" id="KW-1185">Reference proteome</keyword>
<accession>A0ABP6GMG2</accession>
<comment type="caution">
    <text evidence="1">The sequence shown here is derived from an EMBL/GenBank/DDBJ whole genome shotgun (WGS) entry which is preliminary data.</text>
</comment>
<organism evidence="1 2">
    <name type="scientific">Actinocorallia aurantiaca</name>
    <dbReference type="NCBI Taxonomy" id="46204"/>
    <lineage>
        <taxon>Bacteria</taxon>
        <taxon>Bacillati</taxon>
        <taxon>Actinomycetota</taxon>
        <taxon>Actinomycetes</taxon>
        <taxon>Streptosporangiales</taxon>
        <taxon>Thermomonosporaceae</taxon>
        <taxon>Actinocorallia</taxon>
    </lineage>
</organism>
<name>A0ABP6GMG2_9ACTN</name>
<gene>
    <name evidence="1" type="ORF">GCM10010439_22450</name>
</gene>
<dbReference type="Proteomes" id="UP001501842">
    <property type="component" value="Unassembled WGS sequence"/>
</dbReference>
<sequence length="219" mass="23287">MSTPEGLARAHGIFNIVGGAWPLAHRRSFEGFFGPKEEEWLQQTTGALLVAAGCGQVLAAGEPGGPAHARRAGLGTAATLLAIDLMYVPRGRIRWTYLLDGVLEAAWIVAWLRMGRRIRLDEAVERRAMEAPAGVEEAESPGKVTAEHVERLLDTHEPGAALVAVGGRIEVVPSAESSGGLVVAEREEVLRILPAGDRSPAALQRMARTLDTAFSELGG</sequence>
<dbReference type="EMBL" id="BAAATZ010000007">
    <property type="protein sequence ID" value="GAA2724555.1"/>
    <property type="molecule type" value="Genomic_DNA"/>
</dbReference>